<dbReference type="Proteomes" id="UP000001471">
    <property type="component" value="Unassembled WGS sequence"/>
</dbReference>
<dbReference type="EMBL" id="DS231618">
    <property type="protein sequence ID" value="EDU47824.1"/>
    <property type="molecule type" value="Genomic_DNA"/>
</dbReference>
<dbReference type="AlphaFoldDB" id="B2W5L7"/>
<gene>
    <name evidence="1" type="ORF">PTRG_04917</name>
</gene>
<proteinExistence type="predicted"/>
<evidence type="ECO:0000313" key="1">
    <source>
        <dbReference type="EMBL" id="EDU47824.1"/>
    </source>
</evidence>
<organism evidence="1 2">
    <name type="scientific">Pyrenophora tritici-repentis (strain Pt-1C-BFP)</name>
    <name type="common">Wheat tan spot fungus</name>
    <name type="synonym">Drechslera tritici-repentis</name>
    <dbReference type="NCBI Taxonomy" id="426418"/>
    <lineage>
        <taxon>Eukaryota</taxon>
        <taxon>Fungi</taxon>
        <taxon>Dikarya</taxon>
        <taxon>Ascomycota</taxon>
        <taxon>Pezizomycotina</taxon>
        <taxon>Dothideomycetes</taxon>
        <taxon>Pleosporomycetidae</taxon>
        <taxon>Pleosporales</taxon>
        <taxon>Pleosporineae</taxon>
        <taxon>Pleosporaceae</taxon>
        <taxon>Pyrenophora</taxon>
    </lineage>
</organism>
<dbReference type="InParanoid" id="B2W5L7"/>
<dbReference type="KEGG" id="ptrr:6343160"/>
<sequence length="64" mass="7004">MVFDHANVYVGQIIYQSNFYGSDERARLEADAGHGAESGGPLRWLASRLLEAKYAGEDGDAELD</sequence>
<protein>
    <submittedName>
        <fullName evidence="1">Uncharacterized protein</fullName>
    </submittedName>
</protein>
<dbReference type="GeneID" id="6343160"/>
<dbReference type="HOGENOM" id="CLU_2868708_0_0_1"/>
<evidence type="ECO:0000313" key="2">
    <source>
        <dbReference type="Proteomes" id="UP000001471"/>
    </source>
</evidence>
<name>B2W5L7_PYRTR</name>
<accession>B2W5L7</accession>
<reference evidence="2" key="1">
    <citation type="journal article" date="2013" name="G3 (Bethesda)">
        <title>Comparative genomics of a plant-pathogenic fungus, Pyrenophora tritici-repentis, reveals transduplication and the impact of repeat elements on pathogenicity and population divergence.</title>
        <authorList>
            <person name="Manning V.A."/>
            <person name="Pandelova I."/>
            <person name="Dhillon B."/>
            <person name="Wilhelm L.J."/>
            <person name="Goodwin S.B."/>
            <person name="Berlin A.M."/>
            <person name="Figueroa M."/>
            <person name="Freitag M."/>
            <person name="Hane J.K."/>
            <person name="Henrissat B."/>
            <person name="Holman W.H."/>
            <person name="Kodira C.D."/>
            <person name="Martin J."/>
            <person name="Oliver R.P."/>
            <person name="Robbertse B."/>
            <person name="Schackwitz W."/>
            <person name="Schwartz D.C."/>
            <person name="Spatafora J.W."/>
            <person name="Turgeon B.G."/>
            <person name="Yandava C."/>
            <person name="Young S."/>
            <person name="Zhou S."/>
            <person name="Zeng Q."/>
            <person name="Grigoriev I.V."/>
            <person name="Ma L.-J."/>
            <person name="Ciuffetti L.M."/>
        </authorList>
    </citation>
    <scope>NUCLEOTIDE SEQUENCE [LARGE SCALE GENOMIC DNA]</scope>
    <source>
        <strain evidence="2">Pt-1C-BFP</strain>
    </source>
</reference>